<keyword evidence="3 7" id="KW-0812">Transmembrane</keyword>
<name>A0A9P6H9W4_9AGAM</name>
<dbReference type="GO" id="GO:0033149">
    <property type="term" value="F:FFAT motif binding"/>
    <property type="evidence" value="ECO:0007669"/>
    <property type="project" value="TreeGrafter"/>
</dbReference>
<dbReference type="InterPro" id="IPR008962">
    <property type="entry name" value="PapD-like_sf"/>
</dbReference>
<organism evidence="9 10">
    <name type="scientific">Thelephora terrestris</name>
    <dbReference type="NCBI Taxonomy" id="56493"/>
    <lineage>
        <taxon>Eukaryota</taxon>
        <taxon>Fungi</taxon>
        <taxon>Dikarya</taxon>
        <taxon>Basidiomycota</taxon>
        <taxon>Agaricomycotina</taxon>
        <taxon>Agaricomycetes</taxon>
        <taxon>Thelephorales</taxon>
        <taxon>Thelephoraceae</taxon>
        <taxon>Thelephora</taxon>
    </lineage>
</organism>
<dbReference type="GO" id="GO:0061817">
    <property type="term" value="P:endoplasmic reticulum-plasma membrane tethering"/>
    <property type="evidence" value="ECO:0007669"/>
    <property type="project" value="UniProtKB-ARBA"/>
</dbReference>
<dbReference type="PANTHER" id="PTHR10809:SF6">
    <property type="entry name" value="AT11025P-RELATED"/>
    <property type="match status" value="1"/>
</dbReference>
<feature type="compositionally biased region" description="Low complexity" evidence="6">
    <location>
        <begin position="258"/>
        <end position="270"/>
    </location>
</feature>
<gene>
    <name evidence="9" type="ORF">BJ322DRAFT_1077433</name>
</gene>
<dbReference type="EMBL" id="WIUZ02000013">
    <property type="protein sequence ID" value="KAF9781643.1"/>
    <property type="molecule type" value="Genomic_DNA"/>
</dbReference>
<feature type="domain" description="MSP" evidence="8">
    <location>
        <begin position="2"/>
        <end position="122"/>
    </location>
</feature>
<proteinExistence type="inferred from homology"/>
<reference evidence="9" key="1">
    <citation type="journal article" date="2020" name="Nat. Commun.">
        <title>Large-scale genome sequencing of mycorrhizal fungi provides insights into the early evolution of symbiotic traits.</title>
        <authorList>
            <person name="Miyauchi S."/>
            <person name="Kiss E."/>
            <person name="Kuo A."/>
            <person name="Drula E."/>
            <person name="Kohler A."/>
            <person name="Sanchez-Garcia M."/>
            <person name="Morin E."/>
            <person name="Andreopoulos B."/>
            <person name="Barry K.W."/>
            <person name="Bonito G."/>
            <person name="Buee M."/>
            <person name="Carver A."/>
            <person name="Chen C."/>
            <person name="Cichocki N."/>
            <person name="Clum A."/>
            <person name="Culley D."/>
            <person name="Crous P.W."/>
            <person name="Fauchery L."/>
            <person name="Girlanda M."/>
            <person name="Hayes R.D."/>
            <person name="Keri Z."/>
            <person name="LaButti K."/>
            <person name="Lipzen A."/>
            <person name="Lombard V."/>
            <person name="Magnuson J."/>
            <person name="Maillard F."/>
            <person name="Murat C."/>
            <person name="Nolan M."/>
            <person name="Ohm R.A."/>
            <person name="Pangilinan J."/>
            <person name="Pereira M.F."/>
            <person name="Perotto S."/>
            <person name="Peter M."/>
            <person name="Pfister S."/>
            <person name="Riley R."/>
            <person name="Sitrit Y."/>
            <person name="Stielow J.B."/>
            <person name="Szollosi G."/>
            <person name="Zifcakova L."/>
            <person name="Stursova M."/>
            <person name="Spatafora J.W."/>
            <person name="Tedersoo L."/>
            <person name="Vaario L.M."/>
            <person name="Yamada A."/>
            <person name="Yan M."/>
            <person name="Wang P."/>
            <person name="Xu J."/>
            <person name="Bruns T."/>
            <person name="Baldrian P."/>
            <person name="Vilgalys R."/>
            <person name="Dunand C."/>
            <person name="Henrissat B."/>
            <person name="Grigoriev I.V."/>
            <person name="Hibbett D."/>
            <person name="Nagy L.G."/>
            <person name="Martin F.M."/>
        </authorList>
    </citation>
    <scope>NUCLEOTIDE SEQUENCE</scope>
    <source>
        <strain evidence="9">UH-Tt-Lm1</strain>
    </source>
</reference>
<dbReference type="PROSITE" id="PS50202">
    <property type="entry name" value="MSP"/>
    <property type="match status" value="1"/>
</dbReference>
<dbReference type="PANTHER" id="PTHR10809">
    <property type="entry name" value="VESICLE-ASSOCIATED MEMBRANE PROTEIN-ASSOCIATED PROTEIN"/>
    <property type="match status" value="1"/>
</dbReference>
<evidence type="ECO:0000256" key="6">
    <source>
        <dbReference type="SAM" id="MobiDB-lite"/>
    </source>
</evidence>
<evidence type="ECO:0000256" key="1">
    <source>
        <dbReference type="ARBA" id="ARBA00004211"/>
    </source>
</evidence>
<dbReference type="AlphaFoldDB" id="A0A9P6H9W4"/>
<comment type="similarity">
    <text evidence="2">Belongs to the VAMP-associated protein (VAP) (TC 9.B.17) family.</text>
</comment>
<dbReference type="GO" id="GO:0001786">
    <property type="term" value="F:phosphatidylserine binding"/>
    <property type="evidence" value="ECO:0007669"/>
    <property type="project" value="UniProtKB-ARBA"/>
</dbReference>
<keyword evidence="5 7" id="KW-0472">Membrane</keyword>
<dbReference type="GO" id="GO:0007009">
    <property type="term" value="P:plasma membrane organization"/>
    <property type="evidence" value="ECO:0007669"/>
    <property type="project" value="UniProtKB-ARBA"/>
</dbReference>
<dbReference type="GO" id="GO:0005886">
    <property type="term" value="C:plasma membrane"/>
    <property type="evidence" value="ECO:0007669"/>
    <property type="project" value="TreeGrafter"/>
</dbReference>
<dbReference type="Gene3D" id="2.60.40.10">
    <property type="entry name" value="Immunoglobulins"/>
    <property type="match status" value="1"/>
</dbReference>
<protein>
    <submittedName>
        <fullName evidence="9">VAMP-associated protein</fullName>
    </submittedName>
</protein>
<dbReference type="GO" id="GO:0035091">
    <property type="term" value="F:phosphatidylinositol binding"/>
    <property type="evidence" value="ECO:0007669"/>
    <property type="project" value="UniProtKB-ARBA"/>
</dbReference>
<comment type="caution">
    <text evidence="9">The sequence shown here is derived from an EMBL/GenBank/DDBJ whole genome shotgun (WGS) entry which is preliminary data.</text>
</comment>
<dbReference type="InterPro" id="IPR000535">
    <property type="entry name" value="MSP_dom"/>
</dbReference>
<dbReference type="SUPFAM" id="SSF49354">
    <property type="entry name" value="PapD-like"/>
    <property type="match status" value="1"/>
</dbReference>
<evidence type="ECO:0000259" key="8">
    <source>
        <dbReference type="PROSITE" id="PS50202"/>
    </source>
</evidence>
<evidence type="ECO:0000313" key="10">
    <source>
        <dbReference type="Proteomes" id="UP000736335"/>
    </source>
</evidence>
<sequence length="301" mass="33298">MSVSLQPSSTLGFPRPLTQTVKRSLTISNNNVQPVAFKVKTTAPKLYCVRPNSGRVEPGQSVEVQVMLQAMKEEPPLAAKCKDKFLIQSTTITPEKETLSLTDIWNTTDGDTHSQKIRVTYLPPEGTNIPEEEEPAPVPPAQPSGYNPPEQYHTTHVINGRSALPIPDFDDTRDHASFEETNEDADPAPVVNVAVHHAPPPRQQTPQPSREHDLDEKLGEATAEINRLRALLADMPKPESKEESRSEPSGVRRRHRSPSTVTGTETEVSSYVDEPYQPEGVPLQIVIIIALGVFVTTYLFF</sequence>
<keyword evidence="4 7" id="KW-1133">Transmembrane helix</keyword>
<feature type="region of interest" description="Disordered" evidence="6">
    <location>
        <begin position="127"/>
        <end position="189"/>
    </location>
</feature>
<evidence type="ECO:0000256" key="3">
    <source>
        <dbReference type="ARBA" id="ARBA00022692"/>
    </source>
</evidence>
<feature type="compositionally biased region" description="Basic and acidic residues" evidence="6">
    <location>
        <begin position="236"/>
        <end position="246"/>
    </location>
</feature>
<dbReference type="Pfam" id="PF00635">
    <property type="entry name" value="Motile_Sperm"/>
    <property type="match status" value="1"/>
</dbReference>
<feature type="region of interest" description="Disordered" evidence="6">
    <location>
        <begin position="231"/>
        <end position="271"/>
    </location>
</feature>
<evidence type="ECO:0000256" key="5">
    <source>
        <dbReference type="ARBA" id="ARBA00023136"/>
    </source>
</evidence>
<dbReference type="GO" id="GO:0160214">
    <property type="term" value="F:endoplasmic reticulum-plasma membrane adaptor activity"/>
    <property type="evidence" value="ECO:0007669"/>
    <property type="project" value="UniProtKB-ARBA"/>
</dbReference>
<feature type="transmembrane region" description="Helical" evidence="7">
    <location>
        <begin position="281"/>
        <end position="300"/>
    </location>
</feature>
<dbReference type="GO" id="GO:0051685">
    <property type="term" value="P:maintenance of ER location"/>
    <property type="evidence" value="ECO:0007669"/>
    <property type="project" value="UniProtKB-ARBA"/>
</dbReference>
<dbReference type="OrthoDB" id="264603at2759"/>
<dbReference type="InterPro" id="IPR013783">
    <property type="entry name" value="Ig-like_fold"/>
</dbReference>
<dbReference type="GO" id="GO:0090158">
    <property type="term" value="P:endoplasmic reticulum membrane organization"/>
    <property type="evidence" value="ECO:0007669"/>
    <property type="project" value="TreeGrafter"/>
</dbReference>
<dbReference type="PIRSF" id="PIRSF019693">
    <property type="entry name" value="VAMP-associated"/>
    <property type="match status" value="1"/>
</dbReference>
<evidence type="ECO:0000256" key="4">
    <source>
        <dbReference type="ARBA" id="ARBA00022989"/>
    </source>
</evidence>
<reference evidence="9" key="2">
    <citation type="submission" date="2020-11" db="EMBL/GenBank/DDBJ databases">
        <authorList>
            <consortium name="DOE Joint Genome Institute"/>
            <person name="Kuo A."/>
            <person name="Miyauchi S."/>
            <person name="Kiss E."/>
            <person name="Drula E."/>
            <person name="Kohler A."/>
            <person name="Sanchez-Garcia M."/>
            <person name="Andreopoulos B."/>
            <person name="Barry K.W."/>
            <person name="Bonito G."/>
            <person name="Buee M."/>
            <person name="Carver A."/>
            <person name="Chen C."/>
            <person name="Cichocki N."/>
            <person name="Clum A."/>
            <person name="Culley D."/>
            <person name="Crous P.W."/>
            <person name="Fauchery L."/>
            <person name="Girlanda M."/>
            <person name="Hayes R."/>
            <person name="Keri Z."/>
            <person name="Labutti K."/>
            <person name="Lipzen A."/>
            <person name="Lombard V."/>
            <person name="Magnuson J."/>
            <person name="Maillard F."/>
            <person name="Morin E."/>
            <person name="Murat C."/>
            <person name="Nolan M."/>
            <person name="Ohm R."/>
            <person name="Pangilinan J."/>
            <person name="Pereira M."/>
            <person name="Perotto S."/>
            <person name="Peter M."/>
            <person name="Riley R."/>
            <person name="Sitrit Y."/>
            <person name="Stielow B."/>
            <person name="Szollosi G."/>
            <person name="Zifcakova L."/>
            <person name="Stursova M."/>
            <person name="Spatafora J.W."/>
            <person name="Tedersoo L."/>
            <person name="Vaario L.-M."/>
            <person name="Yamada A."/>
            <person name="Yan M."/>
            <person name="Wang P."/>
            <person name="Xu J."/>
            <person name="Bruns T."/>
            <person name="Baldrian P."/>
            <person name="Vilgalys R."/>
            <person name="Henrissat B."/>
            <person name="Grigoriev I.V."/>
            <person name="Hibbett D."/>
            <person name="Nagy L.G."/>
            <person name="Martin F.M."/>
        </authorList>
    </citation>
    <scope>NUCLEOTIDE SEQUENCE</scope>
    <source>
        <strain evidence="9">UH-Tt-Lm1</strain>
    </source>
</reference>
<dbReference type="GO" id="GO:0140506">
    <property type="term" value="F:endoplasmic reticulum-autophagosome adaptor activity"/>
    <property type="evidence" value="ECO:0007669"/>
    <property type="project" value="UniProtKB-ARBA"/>
</dbReference>
<dbReference type="Proteomes" id="UP000736335">
    <property type="component" value="Unassembled WGS sequence"/>
</dbReference>
<evidence type="ECO:0000256" key="7">
    <source>
        <dbReference type="SAM" id="Phobius"/>
    </source>
</evidence>
<keyword evidence="10" id="KW-1185">Reference proteome</keyword>
<dbReference type="InterPro" id="IPR016763">
    <property type="entry name" value="VAP"/>
</dbReference>
<dbReference type="GO" id="GO:0160219">
    <property type="term" value="C:cortical endoplasmic reticulum membrane"/>
    <property type="evidence" value="ECO:0007669"/>
    <property type="project" value="UniProtKB-ARBA"/>
</dbReference>
<evidence type="ECO:0000256" key="2">
    <source>
        <dbReference type="ARBA" id="ARBA00008932"/>
    </source>
</evidence>
<comment type="subcellular location">
    <subcellularLocation>
        <location evidence="1">Membrane</location>
        <topology evidence="1">Single-pass type IV membrane protein</topology>
    </subcellularLocation>
</comment>
<dbReference type="FunFam" id="2.60.40.10:FF:000813">
    <property type="entry name" value="Vesicle-associated protein 1-1"/>
    <property type="match status" value="1"/>
</dbReference>
<dbReference type="GO" id="GO:0061709">
    <property type="term" value="P:reticulophagy"/>
    <property type="evidence" value="ECO:0007669"/>
    <property type="project" value="UniProtKB-ARBA"/>
</dbReference>
<evidence type="ECO:0000313" key="9">
    <source>
        <dbReference type="EMBL" id="KAF9781643.1"/>
    </source>
</evidence>
<dbReference type="GO" id="GO:1902647">
    <property type="term" value="P:negative regulation of 1-phosphatidyl-1D-myo-inositol 4,5-bisphosphate biosynthetic process"/>
    <property type="evidence" value="ECO:0007669"/>
    <property type="project" value="UniProtKB-ARBA"/>
</dbReference>
<accession>A0A9P6H9W4</accession>